<keyword evidence="3" id="KW-1185">Reference proteome</keyword>
<feature type="transmembrane region" description="Helical" evidence="1">
    <location>
        <begin position="165"/>
        <end position="186"/>
    </location>
</feature>
<evidence type="ECO:0000313" key="3">
    <source>
        <dbReference type="Proteomes" id="UP000001861"/>
    </source>
</evidence>
<dbReference type="AlphaFoldDB" id="A8PFQ1"/>
<dbReference type="Proteomes" id="UP000001861">
    <property type="component" value="Unassembled WGS sequence"/>
</dbReference>
<dbReference type="HOGENOM" id="CLU_973221_0_0_1"/>
<keyword evidence="1" id="KW-1133">Transmembrane helix</keyword>
<evidence type="ECO:0000313" key="2">
    <source>
        <dbReference type="EMBL" id="EAU80716.2"/>
    </source>
</evidence>
<dbReference type="InParanoid" id="A8PFQ1"/>
<name>A8PFQ1_COPC7</name>
<evidence type="ECO:0008006" key="4">
    <source>
        <dbReference type="Google" id="ProtNLM"/>
    </source>
</evidence>
<reference evidence="2 3" key="1">
    <citation type="journal article" date="2010" name="Proc. Natl. Acad. Sci. U.S.A.">
        <title>Insights into evolution of multicellular fungi from the assembled chromosomes of the mushroom Coprinopsis cinerea (Coprinus cinereus).</title>
        <authorList>
            <person name="Stajich J.E."/>
            <person name="Wilke S.K."/>
            <person name="Ahren D."/>
            <person name="Au C.H."/>
            <person name="Birren B.W."/>
            <person name="Borodovsky M."/>
            <person name="Burns C."/>
            <person name="Canback B."/>
            <person name="Casselton L.A."/>
            <person name="Cheng C.K."/>
            <person name="Deng J."/>
            <person name="Dietrich F.S."/>
            <person name="Fargo D.C."/>
            <person name="Farman M.L."/>
            <person name="Gathman A.C."/>
            <person name="Goldberg J."/>
            <person name="Guigo R."/>
            <person name="Hoegger P.J."/>
            <person name="Hooker J.B."/>
            <person name="Huggins A."/>
            <person name="James T.Y."/>
            <person name="Kamada T."/>
            <person name="Kilaru S."/>
            <person name="Kodira C."/>
            <person name="Kues U."/>
            <person name="Kupfer D."/>
            <person name="Kwan H.S."/>
            <person name="Lomsadze A."/>
            <person name="Li W."/>
            <person name="Lilly W.W."/>
            <person name="Ma L.J."/>
            <person name="Mackey A.J."/>
            <person name="Manning G."/>
            <person name="Martin F."/>
            <person name="Muraguchi H."/>
            <person name="Natvig D.O."/>
            <person name="Palmerini H."/>
            <person name="Ramesh M.A."/>
            <person name="Rehmeyer C.J."/>
            <person name="Roe B.A."/>
            <person name="Shenoy N."/>
            <person name="Stanke M."/>
            <person name="Ter-Hovhannisyan V."/>
            <person name="Tunlid A."/>
            <person name="Velagapudi R."/>
            <person name="Vision T.J."/>
            <person name="Zeng Q."/>
            <person name="Zolan M.E."/>
            <person name="Pukkila P.J."/>
        </authorList>
    </citation>
    <scope>NUCLEOTIDE SEQUENCE [LARGE SCALE GENOMIC DNA]</scope>
    <source>
        <strain evidence="3">Okayama-7 / 130 / ATCC MYA-4618 / FGSC 9003</strain>
    </source>
</reference>
<dbReference type="RefSeq" id="XP_001840982.2">
    <property type="nucleotide sequence ID" value="XM_001840930.2"/>
</dbReference>
<feature type="transmembrane region" description="Helical" evidence="1">
    <location>
        <begin position="79"/>
        <end position="100"/>
    </location>
</feature>
<sequence>MTNQRFSLTKGLFFFIQYFTAIVLISLQFVEISTRDPRRPLQTCYIWSVWEALAAFLIIISVDYILVARIYALYPHNRIVKYLIGLFYAAEIIAIAIGFGMAVPQVEFDELCTIVKSPRIFLVAIGAPVAFQTILFAVTMWKFISVVRVGGWKYAHLTMVLVRDGTWAFILLFLLLISEAFLYGFASKAYTGVMYGIILNLKKAGHAQALPPDSYILDGEATISFATAGHGTSRDWDPYYQLQPCRNPPKLEPTWSQHGQKKTCKSSRYSGGGLQCKNTINYQWTL</sequence>
<gene>
    <name evidence="2" type="ORF">CC1G_04826</name>
</gene>
<organism evidence="2 3">
    <name type="scientific">Coprinopsis cinerea (strain Okayama-7 / 130 / ATCC MYA-4618 / FGSC 9003)</name>
    <name type="common">Inky cap fungus</name>
    <name type="synonym">Hormographiella aspergillata</name>
    <dbReference type="NCBI Taxonomy" id="240176"/>
    <lineage>
        <taxon>Eukaryota</taxon>
        <taxon>Fungi</taxon>
        <taxon>Dikarya</taxon>
        <taxon>Basidiomycota</taxon>
        <taxon>Agaricomycotina</taxon>
        <taxon>Agaricomycetes</taxon>
        <taxon>Agaricomycetidae</taxon>
        <taxon>Agaricales</taxon>
        <taxon>Agaricineae</taxon>
        <taxon>Psathyrellaceae</taxon>
        <taxon>Coprinopsis</taxon>
    </lineage>
</organism>
<dbReference type="VEuPathDB" id="FungiDB:CC1G_04826"/>
<evidence type="ECO:0000256" key="1">
    <source>
        <dbReference type="SAM" id="Phobius"/>
    </source>
</evidence>
<comment type="caution">
    <text evidence="2">The sequence shown here is derived from an EMBL/GenBank/DDBJ whole genome shotgun (WGS) entry which is preliminary data.</text>
</comment>
<dbReference type="GeneID" id="6017638"/>
<feature type="transmembrane region" description="Helical" evidence="1">
    <location>
        <begin position="120"/>
        <end position="144"/>
    </location>
</feature>
<accession>A8PFQ1</accession>
<feature type="transmembrane region" description="Helical" evidence="1">
    <location>
        <begin position="45"/>
        <end position="67"/>
    </location>
</feature>
<dbReference type="EMBL" id="AACS02000002">
    <property type="protein sequence ID" value="EAU80716.2"/>
    <property type="molecule type" value="Genomic_DNA"/>
</dbReference>
<dbReference type="STRING" id="240176.A8PFQ1"/>
<dbReference type="OrthoDB" id="2637653at2759"/>
<feature type="transmembrane region" description="Helical" evidence="1">
    <location>
        <begin position="12"/>
        <end position="30"/>
    </location>
</feature>
<proteinExistence type="predicted"/>
<dbReference type="KEGG" id="cci:CC1G_04826"/>
<keyword evidence="1" id="KW-0812">Transmembrane</keyword>
<protein>
    <recommendedName>
        <fullName evidence="4">Integral membrane protein</fullName>
    </recommendedName>
</protein>
<keyword evidence="1" id="KW-0472">Membrane</keyword>